<evidence type="ECO:0000256" key="7">
    <source>
        <dbReference type="SAM" id="Phobius"/>
    </source>
</evidence>
<feature type="transmembrane region" description="Helical" evidence="7">
    <location>
        <begin position="83"/>
        <end position="104"/>
    </location>
</feature>
<feature type="transmembrane region" description="Helical" evidence="7">
    <location>
        <begin position="356"/>
        <end position="376"/>
    </location>
</feature>
<evidence type="ECO:0000313" key="10">
    <source>
        <dbReference type="Proteomes" id="UP001500200"/>
    </source>
</evidence>
<sequence length="409" mass="41998">MKGMTTTSTVQPFNLRSIALPAFGPALLFCIGEGAVLPVVALSARDLGASVAVSALVVTLIGLGSWFFNLPASLITIKFGERWAIVAAGAAGALALLAAGFAPLLAHNGIWLLAAAMTVVGMCTSVFNLARQKYLTEAVPVIYRARALSTLGGVTRIGVFIGPFVGAAVMQFAGISGAYWVGVVGMAAAAVLSLTIPDLVLPDDVDGGRKGPEPTLRGVAVSHAGVFLTIGTGILLLSALRASRQVVIPLWADHLGLDATHASLIYGLSGAIDMLVFYPAGKLMDRKGRMWVAVPSTLIMGAALFLMPSSAEFVGLLLASLLIGFGNGISSGLIMTLGADFSPEKGRGQFLGLWRFISDAGATGGPVLLSALTAAISLAAGVWVTGFLGVAAAAVFAVALPKLKHRRNY</sequence>
<dbReference type="InterPro" id="IPR050171">
    <property type="entry name" value="MFS_Transporters"/>
</dbReference>
<keyword evidence="5 7" id="KW-1133">Transmembrane helix</keyword>
<name>A0ABP9S9C7_9MICC</name>
<dbReference type="CDD" id="cd17325">
    <property type="entry name" value="MFS_MdtG_SLC18_like"/>
    <property type="match status" value="1"/>
</dbReference>
<dbReference type="Pfam" id="PF07690">
    <property type="entry name" value="MFS_1"/>
    <property type="match status" value="1"/>
</dbReference>
<keyword evidence="4 7" id="KW-0812">Transmembrane</keyword>
<evidence type="ECO:0000256" key="5">
    <source>
        <dbReference type="ARBA" id="ARBA00022989"/>
    </source>
</evidence>
<accession>A0ABP9S9C7</accession>
<dbReference type="Gene3D" id="1.20.1250.20">
    <property type="entry name" value="MFS general substrate transporter like domains"/>
    <property type="match status" value="2"/>
</dbReference>
<protein>
    <submittedName>
        <fullName evidence="9">MFS transporter</fullName>
    </submittedName>
</protein>
<keyword evidence="2" id="KW-0813">Transport</keyword>
<feature type="transmembrane region" description="Helical" evidence="7">
    <location>
        <begin position="313"/>
        <end position="335"/>
    </location>
</feature>
<keyword evidence="3" id="KW-1003">Cell membrane</keyword>
<evidence type="ECO:0000259" key="8">
    <source>
        <dbReference type="PROSITE" id="PS50850"/>
    </source>
</evidence>
<organism evidence="9 10">
    <name type="scientific">Arthrobacter gyeryongensis</name>
    <dbReference type="NCBI Taxonomy" id="1650592"/>
    <lineage>
        <taxon>Bacteria</taxon>
        <taxon>Bacillati</taxon>
        <taxon>Actinomycetota</taxon>
        <taxon>Actinomycetes</taxon>
        <taxon>Micrococcales</taxon>
        <taxon>Micrococcaceae</taxon>
        <taxon>Arthrobacter</taxon>
    </lineage>
</organism>
<dbReference type="InterPro" id="IPR011701">
    <property type="entry name" value="MFS"/>
</dbReference>
<feature type="transmembrane region" description="Helical" evidence="7">
    <location>
        <begin position="221"/>
        <end position="240"/>
    </location>
</feature>
<comment type="caution">
    <text evidence="9">The sequence shown here is derived from an EMBL/GenBank/DDBJ whole genome shotgun (WGS) entry which is preliminary data.</text>
</comment>
<gene>
    <name evidence="9" type="ORF">GCM10023346_16630</name>
</gene>
<feature type="transmembrane region" description="Helical" evidence="7">
    <location>
        <begin position="110"/>
        <end position="130"/>
    </location>
</feature>
<dbReference type="PROSITE" id="PS50850">
    <property type="entry name" value="MFS"/>
    <property type="match status" value="1"/>
</dbReference>
<dbReference type="InterPro" id="IPR036259">
    <property type="entry name" value="MFS_trans_sf"/>
</dbReference>
<comment type="subcellular location">
    <subcellularLocation>
        <location evidence="1">Cell membrane</location>
        <topology evidence="1">Multi-pass membrane protein</topology>
    </subcellularLocation>
</comment>
<dbReference type="PANTHER" id="PTHR23517:SF3">
    <property type="entry name" value="INTEGRAL MEMBRANE TRANSPORT PROTEIN"/>
    <property type="match status" value="1"/>
</dbReference>
<dbReference type="EMBL" id="BAABKK010000010">
    <property type="protein sequence ID" value="GAA5193047.1"/>
    <property type="molecule type" value="Genomic_DNA"/>
</dbReference>
<evidence type="ECO:0000256" key="2">
    <source>
        <dbReference type="ARBA" id="ARBA00022448"/>
    </source>
</evidence>
<evidence type="ECO:0000256" key="6">
    <source>
        <dbReference type="ARBA" id="ARBA00023136"/>
    </source>
</evidence>
<evidence type="ECO:0000256" key="4">
    <source>
        <dbReference type="ARBA" id="ARBA00022692"/>
    </source>
</evidence>
<evidence type="ECO:0000256" key="3">
    <source>
        <dbReference type="ARBA" id="ARBA00022475"/>
    </source>
</evidence>
<evidence type="ECO:0000256" key="1">
    <source>
        <dbReference type="ARBA" id="ARBA00004651"/>
    </source>
</evidence>
<dbReference type="Proteomes" id="UP001500200">
    <property type="component" value="Unassembled WGS sequence"/>
</dbReference>
<feature type="domain" description="Major facilitator superfamily (MFS) profile" evidence="8">
    <location>
        <begin position="18"/>
        <end position="404"/>
    </location>
</feature>
<dbReference type="SUPFAM" id="SSF103473">
    <property type="entry name" value="MFS general substrate transporter"/>
    <property type="match status" value="1"/>
</dbReference>
<dbReference type="PANTHER" id="PTHR23517">
    <property type="entry name" value="RESISTANCE PROTEIN MDTM, PUTATIVE-RELATED-RELATED"/>
    <property type="match status" value="1"/>
</dbReference>
<feature type="transmembrane region" description="Helical" evidence="7">
    <location>
        <begin position="151"/>
        <end position="173"/>
    </location>
</feature>
<proteinExistence type="predicted"/>
<evidence type="ECO:0000313" key="9">
    <source>
        <dbReference type="EMBL" id="GAA5193047.1"/>
    </source>
</evidence>
<feature type="transmembrane region" description="Helical" evidence="7">
    <location>
        <begin position="260"/>
        <end position="278"/>
    </location>
</feature>
<feature type="transmembrane region" description="Helical" evidence="7">
    <location>
        <begin position="179"/>
        <end position="201"/>
    </location>
</feature>
<feature type="transmembrane region" description="Helical" evidence="7">
    <location>
        <begin position="382"/>
        <end position="400"/>
    </location>
</feature>
<keyword evidence="6 7" id="KW-0472">Membrane</keyword>
<feature type="transmembrane region" description="Helical" evidence="7">
    <location>
        <begin position="290"/>
        <end position="307"/>
    </location>
</feature>
<feature type="transmembrane region" description="Helical" evidence="7">
    <location>
        <begin position="20"/>
        <end position="41"/>
    </location>
</feature>
<dbReference type="InterPro" id="IPR020846">
    <property type="entry name" value="MFS_dom"/>
</dbReference>
<reference evidence="10" key="1">
    <citation type="journal article" date="2019" name="Int. J. Syst. Evol. Microbiol.">
        <title>The Global Catalogue of Microorganisms (GCM) 10K type strain sequencing project: providing services to taxonomists for standard genome sequencing and annotation.</title>
        <authorList>
            <consortium name="The Broad Institute Genomics Platform"/>
            <consortium name="The Broad Institute Genome Sequencing Center for Infectious Disease"/>
            <person name="Wu L."/>
            <person name="Ma J."/>
        </authorList>
    </citation>
    <scope>NUCLEOTIDE SEQUENCE [LARGE SCALE GENOMIC DNA]</scope>
    <source>
        <strain evidence="10">JCM 18514</strain>
    </source>
</reference>
<keyword evidence="10" id="KW-1185">Reference proteome</keyword>
<feature type="transmembrane region" description="Helical" evidence="7">
    <location>
        <begin position="47"/>
        <end position="71"/>
    </location>
</feature>